<name>A0A317VZ88_9EURO</name>
<protein>
    <submittedName>
        <fullName evidence="1">Uncharacterized protein</fullName>
    </submittedName>
</protein>
<accession>A0A317VZ88</accession>
<dbReference type="AlphaFoldDB" id="A0A317VZ88"/>
<proteinExistence type="predicted"/>
<dbReference type="EMBL" id="MSFL01000017">
    <property type="protein sequence ID" value="PWY78277.1"/>
    <property type="molecule type" value="Genomic_DNA"/>
</dbReference>
<gene>
    <name evidence="1" type="ORF">BO70DRAFT_353709</name>
</gene>
<sequence>MDPGLEGKFAVTYYSSRYVCTVEGEKVTGGQTAYQGQSRSLEKLSLSLFDCRYYPSWLLCEPAMDPRIPATSHLIGSSISGRYGGGCPPPITDRLDINLKRSQLYTDVDFHITEGWHMYLYLTQTGAGSTFFFFARNRPRYLEIQNTDGTRRYGTPTYREVSTTIRCQDQLVQSCDAGLAQVRKSGIETAPEISLQRCCLLFPRLAPRISAAVMSNGRPFAQVPRDGIIESWARKEAGHVGALRPCDVCDVCDDAWTCLFGPALL</sequence>
<dbReference type="Proteomes" id="UP000247233">
    <property type="component" value="Unassembled WGS sequence"/>
</dbReference>
<keyword evidence="2" id="KW-1185">Reference proteome</keyword>
<evidence type="ECO:0000313" key="2">
    <source>
        <dbReference type="Proteomes" id="UP000247233"/>
    </source>
</evidence>
<evidence type="ECO:0000313" key="1">
    <source>
        <dbReference type="EMBL" id="PWY78277.1"/>
    </source>
</evidence>
<reference evidence="1 2" key="1">
    <citation type="submission" date="2016-12" db="EMBL/GenBank/DDBJ databases">
        <title>The genomes of Aspergillus section Nigri reveals drivers in fungal speciation.</title>
        <authorList>
            <consortium name="DOE Joint Genome Institute"/>
            <person name="Vesth T.C."/>
            <person name="Nybo J."/>
            <person name="Theobald S."/>
            <person name="Brandl J."/>
            <person name="Frisvad J.C."/>
            <person name="Nielsen K.F."/>
            <person name="Lyhne E.K."/>
            <person name="Kogle M.E."/>
            <person name="Kuo A."/>
            <person name="Riley R."/>
            <person name="Clum A."/>
            <person name="Nolan M."/>
            <person name="Lipzen A."/>
            <person name="Salamov A."/>
            <person name="Henrissat B."/>
            <person name="Wiebenga A."/>
            <person name="De Vries R.P."/>
            <person name="Grigoriev I.V."/>
            <person name="Mortensen U.H."/>
            <person name="Andersen M.R."/>
            <person name="Baker S.E."/>
        </authorList>
    </citation>
    <scope>NUCLEOTIDE SEQUENCE [LARGE SCALE GENOMIC DNA]</scope>
    <source>
        <strain evidence="1 2">CBS 117.55</strain>
    </source>
</reference>
<dbReference type="RefSeq" id="XP_025398218.1">
    <property type="nucleotide sequence ID" value="XM_025541835.1"/>
</dbReference>
<comment type="caution">
    <text evidence="1">The sequence shown here is derived from an EMBL/GenBank/DDBJ whole genome shotgun (WGS) entry which is preliminary data.</text>
</comment>
<organism evidence="1 2">
    <name type="scientific">Aspergillus heteromorphus CBS 117.55</name>
    <dbReference type="NCBI Taxonomy" id="1448321"/>
    <lineage>
        <taxon>Eukaryota</taxon>
        <taxon>Fungi</taxon>
        <taxon>Dikarya</taxon>
        <taxon>Ascomycota</taxon>
        <taxon>Pezizomycotina</taxon>
        <taxon>Eurotiomycetes</taxon>
        <taxon>Eurotiomycetidae</taxon>
        <taxon>Eurotiales</taxon>
        <taxon>Aspergillaceae</taxon>
        <taxon>Aspergillus</taxon>
        <taxon>Aspergillus subgen. Circumdati</taxon>
    </lineage>
</organism>
<dbReference type="VEuPathDB" id="FungiDB:BO70DRAFT_353709"/>
<dbReference type="GeneID" id="37064072"/>